<dbReference type="SUPFAM" id="SSF53850">
    <property type="entry name" value="Periplasmic binding protein-like II"/>
    <property type="match status" value="1"/>
</dbReference>
<accession>A0ABT1IBF1</accession>
<dbReference type="RefSeq" id="WP_253886938.1">
    <property type="nucleotide sequence ID" value="NZ_BAAAVB010000013.1"/>
</dbReference>
<name>A0ABT1IBF1_9PSEU</name>
<evidence type="ECO:0000313" key="6">
    <source>
        <dbReference type="EMBL" id="MCP2269954.1"/>
    </source>
</evidence>
<proteinExistence type="inferred from homology"/>
<dbReference type="InterPro" id="IPR036388">
    <property type="entry name" value="WH-like_DNA-bd_sf"/>
</dbReference>
<comment type="similarity">
    <text evidence="1">Belongs to the LysR transcriptional regulatory family.</text>
</comment>
<dbReference type="InterPro" id="IPR005119">
    <property type="entry name" value="LysR_subst-bd"/>
</dbReference>
<gene>
    <name evidence="6" type="ORF">LV75_002455</name>
</gene>
<dbReference type="Pfam" id="PF03466">
    <property type="entry name" value="LysR_substrate"/>
    <property type="match status" value="1"/>
</dbReference>
<dbReference type="InterPro" id="IPR000847">
    <property type="entry name" value="LysR_HTH_N"/>
</dbReference>
<keyword evidence="4" id="KW-0804">Transcription</keyword>
<dbReference type="Proteomes" id="UP001205185">
    <property type="component" value="Unassembled WGS sequence"/>
</dbReference>
<organism evidence="6 7">
    <name type="scientific">Actinokineospora diospyrosa</name>
    <dbReference type="NCBI Taxonomy" id="103728"/>
    <lineage>
        <taxon>Bacteria</taxon>
        <taxon>Bacillati</taxon>
        <taxon>Actinomycetota</taxon>
        <taxon>Actinomycetes</taxon>
        <taxon>Pseudonocardiales</taxon>
        <taxon>Pseudonocardiaceae</taxon>
        <taxon>Actinokineospora</taxon>
    </lineage>
</organism>
<dbReference type="GO" id="GO:0003677">
    <property type="term" value="F:DNA binding"/>
    <property type="evidence" value="ECO:0007669"/>
    <property type="project" value="UniProtKB-KW"/>
</dbReference>
<keyword evidence="3 6" id="KW-0238">DNA-binding</keyword>
<dbReference type="PANTHER" id="PTHR30346:SF29">
    <property type="entry name" value="LYSR SUBSTRATE-BINDING"/>
    <property type="match status" value="1"/>
</dbReference>
<evidence type="ECO:0000256" key="4">
    <source>
        <dbReference type="ARBA" id="ARBA00023163"/>
    </source>
</evidence>
<dbReference type="Pfam" id="PF00126">
    <property type="entry name" value="HTH_1"/>
    <property type="match status" value="1"/>
</dbReference>
<reference evidence="6 7" key="1">
    <citation type="submission" date="2022-06" db="EMBL/GenBank/DDBJ databases">
        <title>Genomic Encyclopedia of Archaeal and Bacterial Type Strains, Phase II (KMG-II): from individual species to whole genera.</title>
        <authorList>
            <person name="Goeker M."/>
        </authorList>
    </citation>
    <scope>NUCLEOTIDE SEQUENCE [LARGE SCALE GENOMIC DNA]</scope>
    <source>
        <strain evidence="6 7">DSM 44255</strain>
    </source>
</reference>
<dbReference type="PROSITE" id="PS50931">
    <property type="entry name" value="HTH_LYSR"/>
    <property type="match status" value="1"/>
</dbReference>
<dbReference type="InterPro" id="IPR036390">
    <property type="entry name" value="WH_DNA-bd_sf"/>
</dbReference>
<dbReference type="SUPFAM" id="SSF46785">
    <property type="entry name" value="Winged helix' DNA-binding domain"/>
    <property type="match status" value="1"/>
</dbReference>
<evidence type="ECO:0000313" key="7">
    <source>
        <dbReference type="Proteomes" id="UP001205185"/>
    </source>
</evidence>
<sequence>MLDLRRLRLLRDLARLGTITAVAEARSYSASAVSQQLSALEKETGVRLLEAAGRRVRLTAQAEVLVAHAEVLLAEVERAEAALARSRHETVGTLRVAAFQTAVLALVPTALTRLRRRHPGLRVEVTELESEVALPALVAGEFDLVLGEEYPGHPLPRPRETERQDLLTDELRLVVPPGWRERSLPRLASRPFVLEPAGTIAREWATAACRQAGFEPDVRYTSTDLLIHLRFVEHGLAAALLPDLAGATHHAAVTTRRLPGRPERAIFATTRQGASGHPGVEAFTAAIRTPADATSSPEPGTARH</sequence>
<evidence type="ECO:0000259" key="5">
    <source>
        <dbReference type="PROSITE" id="PS50931"/>
    </source>
</evidence>
<evidence type="ECO:0000256" key="2">
    <source>
        <dbReference type="ARBA" id="ARBA00023015"/>
    </source>
</evidence>
<keyword evidence="7" id="KW-1185">Reference proteome</keyword>
<dbReference type="PANTHER" id="PTHR30346">
    <property type="entry name" value="TRANSCRIPTIONAL DUAL REGULATOR HCAR-RELATED"/>
    <property type="match status" value="1"/>
</dbReference>
<feature type="domain" description="HTH lysR-type" evidence="5">
    <location>
        <begin position="2"/>
        <end position="59"/>
    </location>
</feature>
<comment type="caution">
    <text evidence="6">The sequence shown here is derived from an EMBL/GenBank/DDBJ whole genome shotgun (WGS) entry which is preliminary data.</text>
</comment>
<dbReference type="EMBL" id="JAMTCO010000006">
    <property type="protein sequence ID" value="MCP2269954.1"/>
    <property type="molecule type" value="Genomic_DNA"/>
</dbReference>
<dbReference type="Gene3D" id="3.40.190.10">
    <property type="entry name" value="Periplasmic binding protein-like II"/>
    <property type="match status" value="2"/>
</dbReference>
<dbReference type="Gene3D" id="1.10.10.10">
    <property type="entry name" value="Winged helix-like DNA-binding domain superfamily/Winged helix DNA-binding domain"/>
    <property type="match status" value="1"/>
</dbReference>
<protein>
    <submittedName>
        <fullName evidence="6">DNA-binding transcriptional regulator, LysR family</fullName>
    </submittedName>
</protein>
<evidence type="ECO:0000256" key="3">
    <source>
        <dbReference type="ARBA" id="ARBA00023125"/>
    </source>
</evidence>
<evidence type="ECO:0000256" key="1">
    <source>
        <dbReference type="ARBA" id="ARBA00009437"/>
    </source>
</evidence>
<keyword evidence="2" id="KW-0805">Transcription regulation</keyword>